<sequence length="85" mass="9524">GAQLLDSVLFDYYLSSYNEVRKSISAIEQLSHETTEIIDSLAEIDTQLTELYFTSSDALVEHLGKATGAKELIKRYQRRALAING</sequence>
<feature type="non-terminal residue" evidence="1">
    <location>
        <position position="1"/>
    </location>
</feature>
<comment type="caution">
    <text evidence="1">The sequence shown here is derived from an EMBL/GenBank/DDBJ whole genome shotgun (WGS) entry which is preliminary data.</text>
</comment>
<protein>
    <submittedName>
        <fullName evidence="1">Uncharacterized protein</fullName>
    </submittedName>
</protein>
<evidence type="ECO:0000313" key="2">
    <source>
        <dbReference type="Proteomes" id="UP000518904"/>
    </source>
</evidence>
<feature type="non-terminal residue" evidence="1">
    <location>
        <position position="85"/>
    </location>
</feature>
<gene>
    <name evidence="1" type="ORF">HKB16_07705</name>
</gene>
<dbReference type="Proteomes" id="UP000518904">
    <property type="component" value="Unassembled WGS sequence"/>
</dbReference>
<dbReference type="AlphaFoldDB" id="A0A7Y0SG47"/>
<accession>A0A7Y0SG47</accession>
<name>A0A7Y0SG47_VIBPH</name>
<dbReference type="EMBL" id="JABCLB010000989">
    <property type="protein sequence ID" value="NMU82766.1"/>
    <property type="molecule type" value="Genomic_DNA"/>
</dbReference>
<evidence type="ECO:0000313" key="1">
    <source>
        <dbReference type="EMBL" id="NMU82766.1"/>
    </source>
</evidence>
<organism evidence="1 2">
    <name type="scientific">Vibrio parahaemolyticus</name>
    <dbReference type="NCBI Taxonomy" id="670"/>
    <lineage>
        <taxon>Bacteria</taxon>
        <taxon>Pseudomonadati</taxon>
        <taxon>Pseudomonadota</taxon>
        <taxon>Gammaproteobacteria</taxon>
        <taxon>Vibrionales</taxon>
        <taxon>Vibrionaceae</taxon>
        <taxon>Vibrio</taxon>
    </lineage>
</organism>
<reference evidence="1 2" key="1">
    <citation type="submission" date="2020-04" db="EMBL/GenBank/DDBJ databases">
        <title>Whole-genome sequencing of Vibrio spp. from China reveals different genetic environments of blaCTX-M-14 among diverse lineages.</title>
        <authorList>
            <person name="Zheng Z."/>
            <person name="Ye L."/>
            <person name="Chen S."/>
        </authorList>
    </citation>
    <scope>NUCLEOTIDE SEQUENCE [LARGE SCALE GENOMIC DNA]</scope>
    <source>
        <strain evidence="1 2">Vb0551</strain>
    </source>
</reference>
<proteinExistence type="predicted"/>